<organism evidence="1">
    <name type="scientific">freshwater metagenome</name>
    <dbReference type="NCBI Taxonomy" id="449393"/>
    <lineage>
        <taxon>unclassified sequences</taxon>
        <taxon>metagenomes</taxon>
        <taxon>ecological metagenomes</taxon>
    </lineage>
</organism>
<gene>
    <name evidence="1" type="ORF">UFOPK4180_00318</name>
</gene>
<protein>
    <submittedName>
        <fullName evidence="1">Unannotated protein</fullName>
    </submittedName>
</protein>
<proteinExistence type="predicted"/>
<sequence>MRHSCCPNNCFSCPAWKYNYSRPTMPETFSCMFLILANLPSIFFQRNVMRLTINITCKIFSGPSQSKQRLLYLTSLAWVHGNCFLIDANSQERCNLLCSYDFFQNSRICCDENQSMDRICFKTKSTVARHCFCYIDKE</sequence>
<accession>A0A6J6AD84</accession>
<evidence type="ECO:0000313" key="1">
    <source>
        <dbReference type="EMBL" id="CAB4366729.1"/>
    </source>
</evidence>
<name>A0A6J6AD84_9ZZZZ</name>
<dbReference type="EMBL" id="CAESPC010000030">
    <property type="protein sequence ID" value="CAB4366729.1"/>
    <property type="molecule type" value="Genomic_DNA"/>
</dbReference>
<dbReference type="AlphaFoldDB" id="A0A6J6AD84"/>
<reference evidence="1" key="1">
    <citation type="submission" date="2020-05" db="EMBL/GenBank/DDBJ databases">
        <authorList>
            <person name="Chiriac C."/>
            <person name="Salcher M."/>
            <person name="Ghai R."/>
            <person name="Kavagutti S V."/>
        </authorList>
    </citation>
    <scope>NUCLEOTIDE SEQUENCE</scope>
</reference>